<accession>A0A512J973</accession>
<dbReference type="EMBL" id="BJZU01000105">
    <property type="protein sequence ID" value="GEP06502.1"/>
    <property type="molecule type" value="Genomic_DNA"/>
</dbReference>
<gene>
    <name evidence="2" type="ORF">GCM10007888_23010</name>
    <name evidence="1" type="ORF">MOX02_45400</name>
</gene>
<comment type="caution">
    <text evidence="1">The sequence shown here is derived from an EMBL/GenBank/DDBJ whole genome shotgun (WGS) entry which is preliminary data.</text>
</comment>
<sequence>MQNAIEWNRYAVVHWKVSVLSERGEAHRKGKTRAFAGLMQAVTFVKALSDEHRQTARVDCGGKSFRMNEIDYLAGHEDFLREGRLAAT</sequence>
<keyword evidence="4" id="KW-1185">Reference proteome</keyword>
<dbReference type="OrthoDB" id="7999151at2"/>
<evidence type="ECO:0000313" key="3">
    <source>
        <dbReference type="Proteomes" id="UP000321960"/>
    </source>
</evidence>
<reference evidence="2" key="1">
    <citation type="journal article" date="2014" name="Int. J. Syst. Evol. Microbiol.">
        <title>Complete genome of a new Firmicutes species belonging to the dominant human colonic microbiota ('Ruminococcus bicirculans') reveals two chromosomes and a selective capacity to utilize plant glucans.</title>
        <authorList>
            <consortium name="NISC Comparative Sequencing Program"/>
            <person name="Wegmann U."/>
            <person name="Louis P."/>
            <person name="Goesmann A."/>
            <person name="Henrissat B."/>
            <person name="Duncan S.H."/>
            <person name="Flint H.J."/>
        </authorList>
    </citation>
    <scope>NUCLEOTIDE SEQUENCE</scope>
    <source>
        <strain evidence="2">NBRC 107715</strain>
    </source>
</reference>
<evidence type="ECO:0000313" key="1">
    <source>
        <dbReference type="EMBL" id="GEP06502.1"/>
    </source>
</evidence>
<dbReference type="AlphaFoldDB" id="A0A512J973"/>
<evidence type="ECO:0000313" key="4">
    <source>
        <dbReference type="Proteomes" id="UP001156856"/>
    </source>
</evidence>
<protein>
    <submittedName>
        <fullName evidence="1">Uncharacterized protein</fullName>
    </submittedName>
</protein>
<evidence type="ECO:0000313" key="2">
    <source>
        <dbReference type="EMBL" id="GLS63920.1"/>
    </source>
</evidence>
<organism evidence="1 3">
    <name type="scientific">Methylobacterium oxalidis</name>
    <dbReference type="NCBI Taxonomy" id="944322"/>
    <lineage>
        <taxon>Bacteria</taxon>
        <taxon>Pseudomonadati</taxon>
        <taxon>Pseudomonadota</taxon>
        <taxon>Alphaproteobacteria</taxon>
        <taxon>Hyphomicrobiales</taxon>
        <taxon>Methylobacteriaceae</taxon>
        <taxon>Methylobacterium</taxon>
    </lineage>
</organism>
<proteinExistence type="predicted"/>
<reference evidence="1 3" key="3">
    <citation type="submission" date="2019-07" db="EMBL/GenBank/DDBJ databases">
        <title>Whole genome shotgun sequence of Methylobacterium oxalidis NBRC 107715.</title>
        <authorList>
            <person name="Hosoyama A."/>
            <person name="Uohara A."/>
            <person name="Ohji S."/>
            <person name="Ichikawa N."/>
        </authorList>
    </citation>
    <scope>NUCLEOTIDE SEQUENCE [LARGE SCALE GENOMIC DNA]</scope>
    <source>
        <strain evidence="1 3">NBRC 107715</strain>
    </source>
</reference>
<reference evidence="2" key="4">
    <citation type="submission" date="2023-01" db="EMBL/GenBank/DDBJ databases">
        <title>Draft genome sequence of Methylobacterium oxalidis strain NBRC 107715.</title>
        <authorList>
            <person name="Sun Q."/>
            <person name="Mori K."/>
        </authorList>
    </citation>
    <scope>NUCLEOTIDE SEQUENCE</scope>
    <source>
        <strain evidence="2">NBRC 107715</strain>
    </source>
</reference>
<dbReference type="RefSeq" id="WP_147028045.1">
    <property type="nucleotide sequence ID" value="NZ_BJZU01000105.1"/>
</dbReference>
<dbReference type="Proteomes" id="UP001156856">
    <property type="component" value="Unassembled WGS sequence"/>
</dbReference>
<dbReference type="Proteomes" id="UP000321960">
    <property type="component" value="Unassembled WGS sequence"/>
</dbReference>
<reference evidence="4" key="2">
    <citation type="journal article" date="2019" name="Int. J. Syst. Evol. Microbiol.">
        <title>The Global Catalogue of Microorganisms (GCM) 10K type strain sequencing project: providing services to taxonomists for standard genome sequencing and annotation.</title>
        <authorList>
            <consortium name="The Broad Institute Genomics Platform"/>
            <consortium name="The Broad Institute Genome Sequencing Center for Infectious Disease"/>
            <person name="Wu L."/>
            <person name="Ma J."/>
        </authorList>
    </citation>
    <scope>NUCLEOTIDE SEQUENCE [LARGE SCALE GENOMIC DNA]</scope>
    <source>
        <strain evidence="4">NBRC 107715</strain>
    </source>
</reference>
<dbReference type="EMBL" id="BSPK01000031">
    <property type="protein sequence ID" value="GLS63920.1"/>
    <property type="molecule type" value="Genomic_DNA"/>
</dbReference>
<name>A0A512J973_9HYPH</name>